<evidence type="ECO:0000313" key="2">
    <source>
        <dbReference type="Proteomes" id="UP000069030"/>
    </source>
</evidence>
<reference evidence="1 2" key="1">
    <citation type="journal article" date="2016" name="J. Zhejiang Univ. Sci. B">
        <title>Antibiotic resistance mechanisms of Myroides sp.</title>
        <authorList>
            <person name="Hu S."/>
            <person name="Yuan S."/>
            <person name="Qu H."/>
            <person name="Jiang T."/>
            <person name="Zhou Y."/>
            <person name="Wang M."/>
            <person name="Ming D."/>
        </authorList>
    </citation>
    <scope>NUCLEOTIDE SEQUENCE [LARGE SCALE GENOMIC DNA]</scope>
    <source>
        <strain evidence="1 2">PR63039</strain>
    </source>
</reference>
<organism evidence="1 2">
    <name type="scientific">Myroides odoratimimus</name>
    <dbReference type="NCBI Taxonomy" id="76832"/>
    <lineage>
        <taxon>Bacteria</taxon>
        <taxon>Pseudomonadati</taxon>
        <taxon>Bacteroidota</taxon>
        <taxon>Flavobacteriia</taxon>
        <taxon>Flavobacteriales</taxon>
        <taxon>Flavobacteriaceae</taxon>
        <taxon>Myroides</taxon>
    </lineage>
</organism>
<dbReference type="GeneID" id="66974825"/>
<dbReference type="Proteomes" id="UP000069030">
    <property type="component" value="Chromosome"/>
</dbReference>
<evidence type="ECO:0000313" key="1">
    <source>
        <dbReference type="EMBL" id="ALU26171.1"/>
    </source>
</evidence>
<protein>
    <submittedName>
        <fullName evidence="1">Uncharacterized protein</fullName>
    </submittedName>
</protein>
<sequence length="112" mass="13262">MQKYVYLLVISFFLLFSGCNEGRYTVMEPTEEDKAYQVEIDSILTIYSQHASIYSEIYPKALYGNKEALKRYSDLMLDINVLDNKLNLLINQNRITSNQLKKYMKLRKQFTQ</sequence>
<dbReference type="RefSeq" id="WP_006260559.1">
    <property type="nucleotide sequence ID" value="NZ_BCMQ01000001.1"/>
</dbReference>
<gene>
    <name evidence="1" type="ORF">AS202_08410</name>
</gene>
<dbReference type="EMBL" id="CP013690">
    <property type="protein sequence ID" value="ALU26171.1"/>
    <property type="molecule type" value="Genomic_DNA"/>
</dbReference>
<dbReference type="AlphaFoldDB" id="A0A0U3F739"/>
<dbReference type="PROSITE" id="PS51257">
    <property type="entry name" value="PROKAR_LIPOPROTEIN"/>
    <property type="match status" value="1"/>
</dbReference>
<proteinExistence type="predicted"/>
<name>A0A0U3F739_9FLAO</name>
<dbReference type="KEGG" id="mod:AS202_08410"/>
<accession>A0A0U3F739</accession>